<sequence>MRSQRHSSLTTNSLISFATLPTLSFGFFKKKLNASLLVIFEASRVFYNEIVEVSAVEAHSQKSSHMAIQVSQLSAPIRLYHQEHWNRATSKRFLPAGVHLSQLCAPVPHIRNTGTGLHRRDCRPLGFTQFGIYING</sequence>
<accession>A0A8X6XTA1</accession>
<name>A0A8X6XTA1_9ARAC</name>
<gene>
    <name evidence="1" type="ORF">TNIN_34201</name>
</gene>
<dbReference type="EMBL" id="BMAV01012663">
    <property type="protein sequence ID" value="GFY59510.1"/>
    <property type="molecule type" value="Genomic_DNA"/>
</dbReference>
<dbReference type="Proteomes" id="UP000886998">
    <property type="component" value="Unassembled WGS sequence"/>
</dbReference>
<organism evidence="1 2">
    <name type="scientific">Trichonephila inaurata madagascariensis</name>
    <dbReference type="NCBI Taxonomy" id="2747483"/>
    <lineage>
        <taxon>Eukaryota</taxon>
        <taxon>Metazoa</taxon>
        <taxon>Ecdysozoa</taxon>
        <taxon>Arthropoda</taxon>
        <taxon>Chelicerata</taxon>
        <taxon>Arachnida</taxon>
        <taxon>Araneae</taxon>
        <taxon>Araneomorphae</taxon>
        <taxon>Entelegynae</taxon>
        <taxon>Araneoidea</taxon>
        <taxon>Nephilidae</taxon>
        <taxon>Trichonephila</taxon>
        <taxon>Trichonephila inaurata</taxon>
    </lineage>
</organism>
<reference evidence="1" key="1">
    <citation type="submission" date="2020-08" db="EMBL/GenBank/DDBJ databases">
        <title>Multicomponent nature underlies the extraordinary mechanical properties of spider dragline silk.</title>
        <authorList>
            <person name="Kono N."/>
            <person name="Nakamura H."/>
            <person name="Mori M."/>
            <person name="Yoshida Y."/>
            <person name="Ohtoshi R."/>
            <person name="Malay A.D."/>
            <person name="Moran D.A.P."/>
            <person name="Tomita M."/>
            <person name="Numata K."/>
            <person name="Arakawa K."/>
        </authorList>
    </citation>
    <scope>NUCLEOTIDE SEQUENCE</scope>
</reference>
<comment type="caution">
    <text evidence="1">The sequence shown here is derived from an EMBL/GenBank/DDBJ whole genome shotgun (WGS) entry which is preliminary data.</text>
</comment>
<keyword evidence="2" id="KW-1185">Reference proteome</keyword>
<proteinExistence type="predicted"/>
<protein>
    <submittedName>
        <fullName evidence="1">Uncharacterized protein</fullName>
    </submittedName>
</protein>
<dbReference type="AlphaFoldDB" id="A0A8X6XTA1"/>
<evidence type="ECO:0000313" key="1">
    <source>
        <dbReference type="EMBL" id="GFY59510.1"/>
    </source>
</evidence>
<evidence type="ECO:0000313" key="2">
    <source>
        <dbReference type="Proteomes" id="UP000886998"/>
    </source>
</evidence>